<organism evidence="7">
    <name type="scientific">Uncultured Desulfatiglans sp</name>
    <dbReference type="NCBI Taxonomy" id="1748965"/>
    <lineage>
        <taxon>Bacteria</taxon>
        <taxon>Pseudomonadati</taxon>
        <taxon>Thermodesulfobacteriota</taxon>
        <taxon>Desulfobacteria</taxon>
        <taxon>Desulfatiglandales</taxon>
        <taxon>Desulfatiglandaceae</taxon>
        <taxon>Desulfatiglans</taxon>
        <taxon>environmental samples</taxon>
    </lineage>
</organism>
<evidence type="ECO:0000313" key="7">
    <source>
        <dbReference type="EMBL" id="VBB43720.1"/>
    </source>
</evidence>
<dbReference type="AlphaFoldDB" id="A0A653A6M7"/>
<name>A0A653A6M7_UNCDX</name>
<dbReference type="GO" id="GO:0016020">
    <property type="term" value="C:membrane"/>
    <property type="evidence" value="ECO:0007669"/>
    <property type="project" value="UniProtKB-SubCell"/>
</dbReference>
<evidence type="ECO:0000256" key="3">
    <source>
        <dbReference type="ARBA" id="ARBA00022989"/>
    </source>
</evidence>
<reference evidence="7" key="1">
    <citation type="submission" date="2018-07" db="EMBL/GenBank/DDBJ databases">
        <authorList>
            <consortium name="Genoscope - CEA"/>
            <person name="William W."/>
        </authorList>
    </citation>
    <scope>NUCLEOTIDE SEQUENCE</scope>
    <source>
        <strain evidence="7">IK1</strain>
    </source>
</reference>
<accession>A0A653A6M7</accession>
<dbReference type="EMBL" id="UPXX01000025">
    <property type="protein sequence ID" value="VBB43720.1"/>
    <property type="molecule type" value="Genomic_DNA"/>
</dbReference>
<dbReference type="GO" id="GO:0005385">
    <property type="term" value="F:zinc ion transmembrane transporter activity"/>
    <property type="evidence" value="ECO:0007669"/>
    <property type="project" value="TreeGrafter"/>
</dbReference>
<keyword evidence="3 6" id="KW-1133">Transmembrane helix</keyword>
<evidence type="ECO:0000256" key="2">
    <source>
        <dbReference type="ARBA" id="ARBA00022692"/>
    </source>
</evidence>
<evidence type="ECO:0000256" key="1">
    <source>
        <dbReference type="ARBA" id="ARBA00004141"/>
    </source>
</evidence>
<feature type="transmembrane region" description="Helical" evidence="6">
    <location>
        <begin position="106"/>
        <end position="122"/>
    </location>
</feature>
<feature type="transmembrane region" description="Helical" evidence="6">
    <location>
        <begin position="42"/>
        <end position="63"/>
    </location>
</feature>
<dbReference type="PANTHER" id="PTHR11040">
    <property type="entry name" value="ZINC/IRON TRANSPORTER"/>
    <property type="match status" value="1"/>
</dbReference>
<dbReference type="PANTHER" id="PTHR11040:SF44">
    <property type="entry name" value="PROTEIN ZNTC-RELATED"/>
    <property type="match status" value="1"/>
</dbReference>
<keyword evidence="4 6" id="KW-0472">Membrane</keyword>
<gene>
    <name evidence="7" type="ORF">TRIP_B310035</name>
</gene>
<feature type="region of interest" description="Disordered" evidence="5">
    <location>
        <begin position="1"/>
        <end position="20"/>
    </location>
</feature>
<dbReference type="InterPro" id="IPR003689">
    <property type="entry name" value="ZIP"/>
</dbReference>
<dbReference type="Pfam" id="PF02535">
    <property type="entry name" value="Zip"/>
    <property type="match status" value="1"/>
</dbReference>
<sequence length="280" mass="30444">MEIEPRGGLGERLSLGPPGGSSANDLLQLHRAPLEEEMEGTFWPAFGASFLAAVVTSIGIYVIRRFERWGRENSIYFVCFAAGVLISVSFMHIIPKAFSMDAQAPFFLFAGYIGLHLFNRFINAFVCDKSGDEQYAIGLVPMVGIGLHSFIDGFIYSITFTVSVFTGLLAATGMVLHEFPEGIITYLLLVRAGFREKVAWILAFLAAAATTPLGMLVSYPYISRIDKPFLGALLAFSAGALVYVGATHLLPQAEVERKRYSLLALGAGVLIALIIIFSKS</sequence>
<feature type="transmembrane region" description="Helical" evidence="6">
    <location>
        <begin position="198"/>
        <end position="222"/>
    </location>
</feature>
<feature type="transmembrane region" description="Helical" evidence="6">
    <location>
        <begin position="75"/>
        <end position="94"/>
    </location>
</feature>
<feature type="transmembrane region" description="Helical" evidence="6">
    <location>
        <begin position="134"/>
        <end position="151"/>
    </location>
</feature>
<feature type="transmembrane region" description="Helical" evidence="6">
    <location>
        <begin position="228"/>
        <end position="250"/>
    </location>
</feature>
<evidence type="ECO:0000256" key="4">
    <source>
        <dbReference type="ARBA" id="ARBA00023136"/>
    </source>
</evidence>
<proteinExistence type="predicted"/>
<protein>
    <submittedName>
        <fullName evidence="7">Zinc/iron permease</fullName>
    </submittedName>
</protein>
<comment type="subcellular location">
    <subcellularLocation>
        <location evidence="1">Membrane</location>
        <topology evidence="1">Multi-pass membrane protein</topology>
    </subcellularLocation>
</comment>
<evidence type="ECO:0000256" key="5">
    <source>
        <dbReference type="SAM" id="MobiDB-lite"/>
    </source>
</evidence>
<keyword evidence="2 6" id="KW-0812">Transmembrane</keyword>
<evidence type="ECO:0000256" key="6">
    <source>
        <dbReference type="SAM" id="Phobius"/>
    </source>
</evidence>
<feature type="transmembrane region" description="Helical" evidence="6">
    <location>
        <begin position="262"/>
        <end position="278"/>
    </location>
</feature>